<dbReference type="PIR" id="H85041">
    <property type="entry name" value="H85041"/>
</dbReference>
<dbReference type="PANTHER" id="PTHR48449">
    <property type="entry name" value="DUF1985 DOMAIN-CONTAINING PROTEIN"/>
    <property type="match status" value="1"/>
</dbReference>
<evidence type="ECO:0000256" key="1">
    <source>
        <dbReference type="ARBA" id="ARBA00005234"/>
    </source>
</evidence>
<evidence type="ECO:0000259" key="5">
    <source>
        <dbReference type="PROSITE" id="PS50600"/>
    </source>
</evidence>
<dbReference type="Gene3D" id="3.40.395.10">
    <property type="entry name" value="Adenoviral Proteinase, Chain A"/>
    <property type="match status" value="1"/>
</dbReference>
<dbReference type="PANTHER" id="PTHR48449:SF1">
    <property type="entry name" value="DUF1985 DOMAIN-CONTAINING PROTEIN"/>
    <property type="match status" value="1"/>
</dbReference>
<feature type="region of interest" description="Disordered" evidence="4">
    <location>
        <begin position="158"/>
        <end position="198"/>
    </location>
</feature>
<reference evidence="6" key="3">
    <citation type="submission" date="1999-02" db="EMBL/GenBank/DDBJ databases">
        <authorList>
            <person name="Parnell L.D."/>
        </authorList>
    </citation>
    <scope>NUCLEOTIDE SEQUENCE</scope>
</reference>
<dbReference type="SUPFAM" id="SSF54001">
    <property type="entry name" value="Cysteine proteinases"/>
    <property type="match status" value="1"/>
</dbReference>
<feature type="compositionally biased region" description="Acidic residues" evidence="4">
    <location>
        <begin position="840"/>
        <end position="849"/>
    </location>
</feature>
<feature type="region of interest" description="Disordered" evidence="4">
    <location>
        <begin position="81"/>
        <end position="114"/>
    </location>
</feature>
<feature type="compositionally biased region" description="Basic and acidic residues" evidence="4">
    <location>
        <begin position="937"/>
        <end position="948"/>
    </location>
</feature>
<reference evidence="7" key="5">
    <citation type="submission" date="2000-03" db="EMBL/GenBank/DDBJ databases">
        <authorList>
            <person name="EU Arabidopsis sequencing project"/>
        </authorList>
    </citation>
    <scope>NUCLEOTIDE SEQUENCE</scope>
</reference>
<comment type="similarity">
    <text evidence="1">Belongs to the peptidase C48 family.</text>
</comment>
<feature type="region of interest" description="Disordered" evidence="4">
    <location>
        <begin position="598"/>
        <end position="688"/>
    </location>
</feature>
<sequence>MLLFAINDFFPLIKLNERTSRSRFRQKALSLLNFSGFVQCGELNRLKCGATGSSVDHMTCFGDAVVERDFYPEMIHSAKGAEQTPMFRAKPPLQAPSSSRSTPPADAKPGLPLEAPSVLSFHQPSSGFDLYCFSRRSQEKVTVYSGEIATLAMAGNKANDEVPRKQHGPGKEKRVLRVSPRRKRSATKATEELGSPSVAPTEDLTVEELPPRLFALDRYPSETKMNAYSKQEYISDIANVLKAKPEMQFLLDSPFGELFKIPQNKASFNAKLVLGLICRQLVTKKVNEMWIVFGGHPIRFGLREFSILTGLECGKYPKKKDVEDVISVKPECESVWKTLFDERFGDTVPTIADLVSWLQEEESMEGWKQLALSLIILVDGVVAAHSNPNRPTSKTVEMTKNLEFFCKYPWGRVSFTRTLGRIAKFQTPYDAQQLIRGLLVGYYALHGFPLALQLLAFETIPSIAKLGPDDVPNRTFAERSIHRLASLRAIRTSRILECEAADEEDEWVGGYARVPKQVRPPQQEEIDVKRKRNAPGPSPKEPAMKKQKSEMDCDNEENVEDCFGEPVPKRFIFEMRRSFKELEDQMYQMQEDMRLCKRPEQTIPSHDSRKPPTSMDKAPVTAKKPSRRMSTKGSTGTRKSSRLTRVSHDVDTPALSVGCNSKEEDLDVPGVHTTTVGGRRKPSKPKKNVSFVVDTTELSDSNKEDMQGFIDEQYGGNNKSDFTANDGLNSSAAEEEILDTGFLIVPYAGSTQSHLEGRHVEEATVDTEMEEVPSNVSARVSKDNGPKDVVEPGLVGTHTGADEIADADKEMVDNPSGLPSTSAQKEARDASAATEANGSESEETYEPSDGDTAHIPGTSVEAAGESKLVTGMEVEIPEKTHSDPPSPFQVVNNVIRELDTKAVGDLAAATNVEVVMEEPGIVEGSVRTEDPNPGSDEADKTDIHKNNDESDNAAAVEAKEEKKASPKVPKKVKKQLIYEQDDAHPHDFKAKTVLVPDVPTQQTEVVIRAGNVSYNPLDMVDPSKVEEFSNIIKGPSVIHTLFGFRKVPNEFFAKLITPGEWVESLHLEMMAMLMWHKNGEQMIANRCIALDMMLTHLLTKRVGDFRKCINKNGFKWGKFLSDIANGVHINREPNMKWLKDVDVVYAPMNWKSEHWVALGINLNERLITVYDALISHTRESAVKARMTPICEMMPYLVRAMCQDVLISPYSVEPFEYTMKFLELLAFGHPFLELTTIREADMVFYRQKYSVDIYEHGKRETANAYQNKYDIHFNRNFPNQIHSNGY</sequence>
<dbReference type="Pfam" id="PF09331">
    <property type="entry name" value="DUF1985"/>
    <property type="match status" value="1"/>
</dbReference>
<dbReference type="GO" id="GO:0008234">
    <property type="term" value="F:cysteine-type peptidase activity"/>
    <property type="evidence" value="ECO:0007669"/>
    <property type="project" value="InterPro"/>
</dbReference>
<organism evidence="6">
    <name type="scientific">Arabidopsis thaliana</name>
    <name type="common">Mouse-ear cress</name>
    <dbReference type="NCBI Taxonomy" id="3702"/>
    <lineage>
        <taxon>Eukaryota</taxon>
        <taxon>Viridiplantae</taxon>
        <taxon>Streptophyta</taxon>
        <taxon>Embryophyta</taxon>
        <taxon>Tracheophyta</taxon>
        <taxon>Spermatophyta</taxon>
        <taxon>Magnoliopsida</taxon>
        <taxon>eudicotyledons</taxon>
        <taxon>Gunneridae</taxon>
        <taxon>Pentapetalae</taxon>
        <taxon>rosids</taxon>
        <taxon>malvids</taxon>
        <taxon>Brassicales</taxon>
        <taxon>Brassicaceae</taxon>
        <taxon>Camelineae</taxon>
        <taxon>Arabidopsis</taxon>
    </lineage>
</organism>
<keyword evidence="3" id="KW-0378">Hydrolase</keyword>
<evidence type="ECO:0000313" key="7">
    <source>
        <dbReference type="EMBL" id="CAB77815.1"/>
    </source>
</evidence>
<keyword evidence="2" id="KW-0645">Protease</keyword>
<feature type="compositionally biased region" description="Basic residues" evidence="4">
    <location>
        <begin position="176"/>
        <end position="186"/>
    </location>
</feature>
<feature type="compositionally biased region" description="Basic and acidic residues" evidence="4">
    <location>
        <begin position="158"/>
        <end position="175"/>
    </location>
</feature>
<accession>Q9ZR01</accession>
<feature type="compositionally biased region" description="Basic and acidic residues" evidence="4">
    <location>
        <begin position="542"/>
        <end position="551"/>
    </location>
</feature>
<reference key="2">
    <citation type="journal article" date="1999" name="Nature">
        <title>Sequence and analysis of chromosome 4 of the plant Arabidopsis thaliana.</title>
        <authorList>
            <consortium name="EU"/>
            <consortium name="CSHL and WU Arabidopsis Sequencing Project"/>
            <person name="Mayer K."/>
            <person name="Schuller C."/>
            <person name="Wambutt R."/>
            <person name="Murphy G."/>
            <person name="Volckaert G."/>
            <person name="Pohl T."/>
            <person name="Dusterhoft A."/>
            <person name="Stiekema W."/>
            <person name="Entian K.D."/>
            <person name="Terryn N."/>
            <person name="Harris B."/>
            <person name="Ansorge W."/>
            <person name="Brandt P."/>
            <person name="Grivell L."/>
            <person name="Rieger M."/>
            <person name="Weichselgartner M."/>
            <person name="de Simone V."/>
            <person name="Obermaier B."/>
            <person name="Mache R."/>
            <person name="Muller M."/>
            <person name="Kreis M."/>
            <person name="Delseny M."/>
            <person name="Puigdomenech P."/>
            <person name="Watson M."/>
            <person name="Schmidtheini T."/>
            <person name="Reichert B."/>
            <person name="Portatelle D."/>
            <person name="Perez-Alonso M."/>
            <person name="Boutry M."/>
            <person name="Bancroft I."/>
            <person name="Vos P."/>
            <person name="Hoheisel J."/>
            <person name="Zimmermann W."/>
            <person name="Wedler H."/>
            <person name="Ridley P."/>
            <person name="Langham S.A."/>
            <person name="McCullagh B."/>
            <person name="Bilham L."/>
            <person name="Robben J."/>
            <person name="Van der Schueren J."/>
            <person name="Grymonprez B."/>
            <person name="Chuang Y.J."/>
            <person name="Vandenbussche F."/>
            <person name="Braeken M."/>
            <person name="Weltjens I."/>
            <person name="Voet M."/>
            <person name="Bastiaens I."/>
            <person name="Aert R."/>
            <person name="Defoor E."/>
            <person name="Weitzenegger T."/>
            <person name="Bothe G."/>
            <person name="Ramsperger U."/>
            <person name="Hilbert H."/>
            <person name="Braun M."/>
            <person name="Holzer E."/>
            <person name="Brandt A."/>
            <person name="Peters S."/>
            <person name="van Staveren M."/>
            <person name="Dirske W."/>
            <person name="Mooijman P."/>
            <person name="Klein Lankhorst R."/>
            <person name="Rose M."/>
            <person name="Hauf J."/>
            <person name="Kotter P."/>
            <person name="Berneiser S."/>
            <person name="Hempel S."/>
            <person name="Feldpausch M."/>
            <person name="Lamberth S."/>
            <person name="Van den Daele H."/>
            <person name="De Keyser A."/>
            <person name="Buysshaert C."/>
            <person name="Gielen J."/>
            <person name="Villarroel R."/>
            <person name="De Clercq R."/>
            <person name="Van Montagu M."/>
            <person name="Rogers J."/>
            <person name="Cronin A."/>
            <person name="Quail M."/>
            <person name="Bray-Allen S."/>
            <person name="Clark L."/>
            <person name="Doggett J."/>
            <person name="Hall S."/>
            <person name="Kay M."/>
            <person name="Lennard N."/>
            <person name="McLay K."/>
            <person name="Mayes R."/>
            <person name="Pettett A."/>
            <person name="Rajandream M.A."/>
            <person name="Lyne M."/>
            <person name="Benes V."/>
            <person name="Rechmann S."/>
            <person name="Borkova D."/>
            <person name="Blocker H."/>
            <person name="Scharfe M."/>
            <person name="Grimm M."/>
            <person name="Lohnert T.H."/>
            <person name="Dose S."/>
            <person name="de Haan M."/>
            <person name="Maarse A."/>
            <person name="Schafer M."/>
            <person name="Muller-Auer S."/>
            <person name="Gabel C."/>
            <person name="Fuchs M."/>
            <person name="Fartmann B."/>
            <person name="Granderath K."/>
            <person name="Dauner D."/>
            <person name="Herzl A."/>
            <person name="Neumann S."/>
            <person name="Argiriou A."/>
            <person name="Vitale D."/>
            <person name="Liguori R."/>
            <person name="Piravandi E."/>
            <person name="Massenet O."/>
            <person name="Quigley F."/>
            <person name="Clabauld G."/>
            <person name="Mundlein A."/>
            <person name="Felber R."/>
            <person name="Schnabl S."/>
            <person name="Hiller R."/>
            <person name="Schmidt W."/>
            <person name="Lecharny A."/>
            <person name="Aubourg S."/>
            <person name="Chefdor F."/>
            <person name="Cooke R."/>
            <person name="Berger C."/>
            <person name="Montfort A."/>
            <person name="Casacuberta E."/>
            <person name="Gibbons T."/>
            <person name="Weber N."/>
            <person name="Vandenbol M."/>
            <person name="Bargues M."/>
            <person name="Terol J."/>
            <person name="Torres A."/>
            <person name="Perez-Perez A."/>
            <person name="Purnelle B."/>
            <person name="Bent E."/>
            <person name="Johnson S."/>
            <person name="Tacon D."/>
            <person name="Jesse T."/>
            <person name="Heijnen L."/>
            <person name="Schwarz S."/>
            <person name="Scholler P."/>
            <person name="Heber S."/>
            <person name="Francs P."/>
            <person name="Bielke C."/>
            <person name="Frishman D."/>
            <person name="Haase D."/>
            <person name="Lemcke K."/>
            <person name="Mewes H.W."/>
            <person name="Stocker S."/>
            <person name="Zaccaria P."/>
            <person name="Bevan M."/>
            <person name="Wilson R.K."/>
            <person name="de la Bastide M."/>
            <person name="Habermann K."/>
            <person name="Parnell L."/>
            <person name="Dedhia N."/>
            <person name="Gnoj L."/>
            <person name="Schutz K."/>
            <person name="Huang E."/>
            <person name="Spiegel L."/>
            <person name="Sehkon M."/>
            <person name="Murray J."/>
            <person name="Sheet P."/>
            <person name="Cordes M."/>
            <person name="Abu-Threideh J."/>
            <person name="Stoneking T."/>
            <person name="Kalicki J."/>
            <person name="Graves T."/>
            <person name="Harmon G."/>
            <person name="Edwards J."/>
            <person name="Latreille P."/>
            <person name="Courtney L."/>
            <person name="Cloud J."/>
            <person name="Abbott A."/>
            <person name="Scott K."/>
            <person name="Johnson D."/>
            <person name="Minx P."/>
            <person name="Bentley D."/>
            <person name="Fulton B."/>
            <person name="Miller N."/>
            <person name="Greco T."/>
            <person name="Kemp K."/>
            <person name="Kramer J."/>
            <person name="Fulton L."/>
            <person name="Mardis E."/>
            <person name="Dante M."/>
            <person name="Pepin K."/>
            <person name="Hillier L."/>
            <person name="Nelson J."/>
            <person name="Spieth J."/>
            <person name="Ryan E."/>
            <person name="Andrews S."/>
            <person name="Geisel C."/>
            <person name="Layman D."/>
            <person name="Du H."/>
            <person name="Ali J."/>
            <person name="Berghoff A."/>
            <person name="Jones K."/>
            <person name="Drone K."/>
            <person name="Cotton M."/>
            <person name="Joshu C."/>
            <person name="Antonoiu B."/>
            <person name="Zidanic M."/>
            <person name="Strong C."/>
            <person name="Sun H."/>
            <person name="Lamar B."/>
            <person name="Yordan C."/>
            <person name="Ma P."/>
            <person name="Zhong J."/>
            <person name="Preston R."/>
            <person name="Vil D."/>
            <person name="Shekher M."/>
            <person name="Matero A."/>
            <person name="Shah R."/>
            <person name="Swaby I.K."/>
            <person name="O'Shaughnessy A."/>
            <person name="Rodriguez M."/>
            <person name="Hoffmann J."/>
            <person name="Till S."/>
            <person name="Granat S."/>
            <person name="Shohdy N."/>
            <person name="Hasegawa A."/>
            <person name="Hameed A."/>
            <person name="Lodhi M."/>
            <person name="Johnson A."/>
            <person name="Chen E."/>
            <person name="Marra M."/>
            <person name="Martienssen R."/>
            <person name="McCombie W.R."/>
        </authorList>
    </citation>
    <scope>NUCLEOTIDE SEQUENCE [LARGE SCALE GENOMIC DNA]</scope>
    <source>
        <strain>cv. Columbia</strain>
    </source>
</reference>
<dbReference type="EMBL" id="AC005275">
    <property type="protein sequence ID" value="AAD14458.1"/>
    <property type="molecule type" value="Genomic_DNA"/>
</dbReference>
<dbReference type="Pfam" id="PF02902">
    <property type="entry name" value="Peptidase_C48"/>
    <property type="match status" value="1"/>
</dbReference>
<proteinExistence type="inferred from homology"/>
<dbReference type="EMBL" id="AL161496">
    <property type="protein sequence ID" value="CAB77815.1"/>
    <property type="molecule type" value="Genomic_DNA"/>
</dbReference>
<reference evidence="7" key="4">
    <citation type="submission" date="2000-03" db="EMBL/GenBank/DDBJ databases">
        <authorList>
            <person name="Spiegel L.A."/>
            <person name="Huang E.N."/>
            <person name="Nascimento L.U."/>
            <person name="de la Bastide M."/>
            <person name="Vil D.M."/>
            <person name="Preston R.R."/>
            <person name="Matero A."/>
            <person name="Shah R."/>
            <person name="O'Shaughnessy A."/>
            <person name="Rodriguez M."/>
            <person name="Shekher M."/>
            <person name="Schutz K."/>
            <person name="See L.H."/>
            <person name="Swaby I."/>
            <person name="Habermann K."/>
            <person name="Dedhia N.N."/>
            <person name="Mewes H.W."/>
            <person name="Lemcke K."/>
            <person name="Mayer K.F.X."/>
        </authorList>
    </citation>
    <scope>NUCLEOTIDE SEQUENCE</scope>
</reference>
<dbReference type="InterPro" id="IPR038765">
    <property type="entry name" value="Papain-like_cys_pep_sf"/>
</dbReference>
<evidence type="ECO:0000256" key="3">
    <source>
        <dbReference type="ARBA" id="ARBA00022801"/>
    </source>
</evidence>
<dbReference type="InterPro" id="IPR003653">
    <property type="entry name" value="Peptidase_C48_C"/>
</dbReference>
<feature type="compositionally biased region" description="Basic and acidic residues" evidence="4">
    <location>
        <begin position="780"/>
        <end position="790"/>
    </location>
</feature>
<feature type="compositionally biased region" description="Basic residues" evidence="4">
    <location>
        <begin position="678"/>
        <end position="687"/>
    </location>
</feature>
<feature type="region of interest" description="Disordered" evidence="4">
    <location>
        <begin position="512"/>
        <end position="559"/>
    </location>
</feature>
<evidence type="ECO:0000313" key="6">
    <source>
        <dbReference type="EMBL" id="AAD14458.1"/>
    </source>
</evidence>
<feature type="region of interest" description="Disordered" evidence="4">
    <location>
        <begin position="765"/>
        <end position="857"/>
    </location>
</feature>
<evidence type="ECO:0000256" key="2">
    <source>
        <dbReference type="ARBA" id="ARBA00022670"/>
    </source>
</evidence>
<feature type="compositionally biased region" description="Basic and acidic residues" evidence="4">
    <location>
        <begin position="598"/>
        <end position="610"/>
    </location>
</feature>
<gene>
    <name evidence="6" type="primary">F4C21.23</name>
    <name evidence="7" type="ordered locus">At4g03300</name>
</gene>
<feature type="domain" description="Ubiquitin-like protease family profile" evidence="5">
    <location>
        <begin position="1045"/>
        <end position="1285"/>
    </location>
</feature>
<protein>
    <submittedName>
        <fullName evidence="7">Uncharacterized protein AT4g03300</fullName>
    </submittedName>
    <submittedName>
        <fullName evidence="6">Uncharacterized protein F4C21.23</fullName>
    </submittedName>
</protein>
<dbReference type="GO" id="GO:0006508">
    <property type="term" value="P:proteolysis"/>
    <property type="evidence" value="ECO:0007669"/>
    <property type="project" value="UniProtKB-KW"/>
</dbReference>
<feature type="region of interest" description="Disordered" evidence="4">
    <location>
        <begin position="923"/>
        <end position="972"/>
    </location>
</feature>
<dbReference type="InterPro" id="IPR015410">
    <property type="entry name" value="DUF1985"/>
</dbReference>
<dbReference type="PROSITE" id="PS50600">
    <property type="entry name" value="ULP_PROTEASE"/>
    <property type="match status" value="1"/>
</dbReference>
<reference evidence="6" key="1">
    <citation type="submission" date="1998-07" db="EMBL/GenBank/DDBJ databases">
        <title>Arabidopsis thaliana BAC F4C21 from chromosome IV near 17 cM.</title>
        <authorList>
            <person name="Habermann K."/>
            <person name="de la Bastide M."/>
            <person name="Huang E.N."/>
            <person name="Gnoj L."/>
            <person name="Schutz K."/>
            <person name="Preston R."/>
            <person name="Calma C."/>
            <person name="Martienssen R."/>
            <person name="Parnell L.D."/>
            <person name="Dedhia N."/>
            <person name="McCombie W.R."/>
        </authorList>
    </citation>
    <scope>NUCLEOTIDE SEQUENCE</scope>
</reference>
<name>Q9ZR01_ARATH</name>
<evidence type="ECO:0000256" key="4">
    <source>
        <dbReference type="SAM" id="MobiDB-lite"/>
    </source>
</evidence>